<feature type="domain" description="UDENN" evidence="3">
    <location>
        <begin position="229"/>
        <end position="653"/>
    </location>
</feature>
<dbReference type="PROSITE" id="PS50211">
    <property type="entry name" value="DENN"/>
    <property type="match status" value="1"/>
</dbReference>
<proteinExistence type="predicted"/>
<organism evidence="4 5">
    <name type="scientific">Blepharisma stoltei</name>
    <dbReference type="NCBI Taxonomy" id="1481888"/>
    <lineage>
        <taxon>Eukaryota</taxon>
        <taxon>Sar</taxon>
        <taxon>Alveolata</taxon>
        <taxon>Ciliophora</taxon>
        <taxon>Postciliodesmatophora</taxon>
        <taxon>Heterotrichea</taxon>
        <taxon>Heterotrichida</taxon>
        <taxon>Blepharismidae</taxon>
        <taxon>Blepharisma</taxon>
    </lineage>
</organism>
<evidence type="ECO:0000313" key="4">
    <source>
        <dbReference type="EMBL" id="CAG9333720.1"/>
    </source>
</evidence>
<dbReference type="Pfam" id="PF02141">
    <property type="entry name" value="DENN"/>
    <property type="match status" value="1"/>
</dbReference>
<name>A0AAU9K9V0_9CILI</name>
<dbReference type="InterPro" id="IPR037516">
    <property type="entry name" value="Tripartite_DENN"/>
</dbReference>
<evidence type="ECO:0000256" key="2">
    <source>
        <dbReference type="SAM" id="MobiDB-lite"/>
    </source>
</evidence>
<dbReference type="InterPro" id="IPR051696">
    <property type="entry name" value="DENN_Domain_GEFs"/>
</dbReference>
<feature type="region of interest" description="Disordered" evidence="2">
    <location>
        <begin position="1113"/>
        <end position="1134"/>
    </location>
</feature>
<dbReference type="PANTHER" id="PTHR12296:SF21">
    <property type="entry name" value="DENN DOMAIN-CONTAINING PROTEIN 3"/>
    <property type="match status" value="1"/>
</dbReference>
<dbReference type="PANTHER" id="PTHR12296">
    <property type="entry name" value="DENN DOMAIN-CONTAINING PROTEIN 4"/>
    <property type="match status" value="1"/>
</dbReference>
<feature type="region of interest" description="Disordered" evidence="2">
    <location>
        <begin position="1024"/>
        <end position="1050"/>
    </location>
</feature>
<accession>A0AAU9K9V0</accession>
<dbReference type="GO" id="GO:0031410">
    <property type="term" value="C:cytoplasmic vesicle"/>
    <property type="evidence" value="ECO:0007669"/>
    <property type="project" value="TreeGrafter"/>
</dbReference>
<feature type="compositionally biased region" description="Polar residues" evidence="2">
    <location>
        <begin position="1025"/>
        <end position="1050"/>
    </location>
</feature>
<dbReference type="NCBIfam" id="TIGR00756">
    <property type="entry name" value="PPR"/>
    <property type="match status" value="1"/>
</dbReference>
<dbReference type="Pfam" id="PF03456">
    <property type="entry name" value="uDENN"/>
    <property type="match status" value="1"/>
</dbReference>
<dbReference type="InterPro" id="IPR002885">
    <property type="entry name" value="PPR_rpt"/>
</dbReference>
<evidence type="ECO:0000256" key="1">
    <source>
        <dbReference type="PROSITE-ProRule" id="PRU00708"/>
    </source>
</evidence>
<dbReference type="SMART" id="SM00800">
    <property type="entry name" value="uDENN"/>
    <property type="match status" value="1"/>
</dbReference>
<dbReference type="Proteomes" id="UP001162131">
    <property type="component" value="Unassembled WGS sequence"/>
</dbReference>
<sequence length="1134" mass="131437">MDTPRLLDYFAVYGLDEELPLAQSPSSSTSRPSENPSSSKLSTNENIVSHLRLRITHDNEIIAPHNSEFIKIFEIGCRNGQTLWLEVIYGRFNGKARKVWDGKAVCNIGLWYLQSEGDYIKIPASLGIEPVPIYIGIKSAHQFSHRENENNCYIVDYDISTILEAEQHEGTKLILTYSTFDAFGHPPISDIQLVTAFTKIDENGNSRKVAEIPLNYAYIDVPLGKNLDSLLCFRTIDPMSVTYKAELIEKFPRDDYSDGELNQAIQMFIFSEGINLTKEQETPKIFSFMLTSAEETGKISKIYITSMIFYEQISERLSKQLYILQSETSKVYMPKAICLVSHWPFIEQYREILKEIYRLTISIYETPIERIICNLMQEVPLPDQGITTVQYKIGNKILHFSRPPPKHLPYFPDSCLEYLFRSLSIDCILNILSCLLIERKILLISKQKSLLTYAAIGFVSLIFPFKWEQVFIPILPAALKNYIETIFPYIIGVSPSLLTEEIEIPYDAVKVYLDEGRIESNEGFPRLPDKLRRQLFNSLMRSSNIFNPEDNIRDTADEAFDIFIKEESETFDAFQVRDAFLHFFTHLLKKYSKFYIMPVKATDNAIDSRSCFNTSEFLNYHKSNKPETLLFKLTETSLFAGFIESRYFSTESQYEMEYFDEASAFKRTKNDPYFVKPYYNRETVPALYANDIGFEPDSAFKYDRFPKLNDCYMIEPRKIITLATNAAPKLKLTLKDDILIRLTQAEWGKFLMTTLYKIWIIVFAHCMPRYKEHANLLIDLALYVMEGMKKTTKKPDEEMYRKLIEACGHCGLKERVLSLFRRMKNQGIEPDACTHGVYVTAVAKSQELQKEIKSILAKEIPVNSLCTNLDLKNCKYAVEDSCTFCDCVLSQEDIMMGWDRSYSSYTTTCPKNFCEQRFVAKFRVVLDKFEENPKYLQIEYLSPPLIRKELENLIYTYGENILLSKDFCEKHKILFWNMALNFQLLKLPSFFIDPAFDPDTLPQVIKDYMKADDVQQGEQFLKPCSNKSSEDQVLSDENISDSHSNSQNRSQRFLRLLKKNKSSAGSDNMSTKSSVKNMAIKKLFGPFIEEFRSENIRRDRGRSFMDTIDVEEIEEEKPHQPPQLPQFRAYSLKV</sequence>
<dbReference type="InterPro" id="IPR043153">
    <property type="entry name" value="DENN_C"/>
</dbReference>
<dbReference type="Gene3D" id="1.25.40.10">
    <property type="entry name" value="Tetratricopeptide repeat domain"/>
    <property type="match status" value="1"/>
</dbReference>
<dbReference type="InterPro" id="IPR011990">
    <property type="entry name" value="TPR-like_helical_dom_sf"/>
</dbReference>
<dbReference type="Gene3D" id="3.30.450.200">
    <property type="match status" value="1"/>
</dbReference>
<dbReference type="Gene3D" id="3.40.50.11500">
    <property type="match status" value="1"/>
</dbReference>
<evidence type="ECO:0000259" key="3">
    <source>
        <dbReference type="PROSITE" id="PS50211"/>
    </source>
</evidence>
<protein>
    <recommendedName>
        <fullName evidence="3">UDENN domain-containing protein</fullName>
    </recommendedName>
</protein>
<feature type="compositionally biased region" description="Low complexity" evidence="2">
    <location>
        <begin position="24"/>
        <end position="42"/>
    </location>
</feature>
<dbReference type="SMART" id="SM00799">
    <property type="entry name" value="DENN"/>
    <property type="match status" value="1"/>
</dbReference>
<dbReference type="EMBL" id="CAJZBQ010000057">
    <property type="protein sequence ID" value="CAG9333720.1"/>
    <property type="molecule type" value="Genomic_DNA"/>
</dbReference>
<dbReference type="GO" id="GO:0032483">
    <property type="term" value="P:regulation of Rab protein signal transduction"/>
    <property type="evidence" value="ECO:0007669"/>
    <property type="project" value="TreeGrafter"/>
</dbReference>
<reference evidence="4" key="1">
    <citation type="submission" date="2021-09" db="EMBL/GenBank/DDBJ databases">
        <authorList>
            <consortium name="AG Swart"/>
            <person name="Singh M."/>
            <person name="Singh A."/>
            <person name="Seah K."/>
            <person name="Emmerich C."/>
        </authorList>
    </citation>
    <scope>NUCLEOTIDE SEQUENCE</scope>
    <source>
        <strain evidence="4">ATCC30299</strain>
    </source>
</reference>
<dbReference type="InterPro" id="IPR005113">
    <property type="entry name" value="uDENN_dom"/>
</dbReference>
<gene>
    <name evidence="4" type="ORF">BSTOLATCC_MIC59536</name>
</gene>
<evidence type="ECO:0000313" key="5">
    <source>
        <dbReference type="Proteomes" id="UP001162131"/>
    </source>
</evidence>
<dbReference type="AlphaFoldDB" id="A0AAU9K9V0"/>
<dbReference type="InterPro" id="IPR005112">
    <property type="entry name" value="dDENN_dom"/>
</dbReference>
<feature type="repeat" description="PPR" evidence="1">
    <location>
        <begin position="796"/>
        <end position="830"/>
    </location>
</feature>
<dbReference type="SMART" id="SM00801">
    <property type="entry name" value="dDENN"/>
    <property type="match status" value="1"/>
</dbReference>
<dbReference type="PROSITE" id="PS51375">
    <property type="entry name" value="PPR"/>
    <property type="match status" value="1"/>
</dbReference>
<comment type="caution">
    <text evidence="4">The sequence shown here is derived from an EMBL/GenBank/DDBJ whole genome shotgun (WGS) entry which is preliminary data.</text>
</comment>
<keyword evidence="5" id="KW-1185">Reference proteome</keyword>
<dbReference type="InterPro" id="IPR001194">
    <property type="entry name" value="cDENN_dom"/>
</dbReference>
<feature type="region of interest" description="Disordered" evidence="2">
    <location>
        <begin position="21"/>
        <end position="42"/>
    </location>
</feature>